<evidence type="ECO:0000313" key="2">
    <source>
        <dbReference type="EMBL" id="CAF3934665.1"/>
    </source>
</evidence>
<comment type="caution">
    <text evidence="1">The sequence shown here is derived from an EMBL/GenBank/DDBJ whole genome shotgun (WGS) entry which is preliminary data.</text>
</comment>
<dbReference type="EMBL" id="CAJNOQ010007512">
    <property type="protein sequence ID" value="CAF1170874.1"/>
    <property type="molecule type" value="Genomic_DNA"/>
</dbReference>
<sequence>MQCQLKILQKSIRIVRFDIFVQKDIYGICRGYIRLVDHISPNGYEIVRRLESSDLDISHHPVSNSDYEITNIRIQVNQNQWQMTQINVTHSAENIVGFKQTTIREQIGIFVVCF</sequence>
<dbReference type="EMBL" id="CAJOBC010007511">
    <property type="protein sequence ID" value="CAF3934665.1"/>
    <property type="molecule type" value="Genomic_DNA"/>
</dbReference>
<reference evidence="1" key="1">
    <citation type="submission" date="2021-02" db="EMBL/GenBank/DDBJ databases">
        <authorList>
            <person name="Nowell W R."/>
        </authorList>
    </citation>
    <scope>NUCLEOTIDE SEQUENCE</scope>
</reference>
<proteinExistence type="predicted"/>
<dbReference type="AlphaFoldDB" id="A0A814U374"/>
<protein>
    <submittedName>
        <fullName evidence="1">Uncharacterized protein</fullName>
    </submittedName>
</protein>
<accession>A0A814U374</accession>
<name>A0A814U374_9BILA</name>
<dbReference type="Proteomes" id="UP000663829">
    <property type="component" value="Unassembled WGS sequence"/>
</dbReference>
<organism evidence="1 3">
    <name type="scientific">Didymodactylos carnosus</name>
    <dbReference type="NCBI Taxonomy" id="1234261"/>
    <lineage>
        <taxon>Eukaryota</taxon>
        <taxon>Metazoa</taxon>
        <taxon>Spiralia</taxon>
        <taxon>Gnathifera</taxon>
        <taxon>Rotifera</taxon>
        <taxon>Eurotatoria</taxon>
        <taxon>Bdelloidea</taxon>
        <taxon>Philodinida</taxon>
        <taxon>Philodinidae</taxon>
        <taxon>Didymodactylos</taxon>
    </lineage>
</organism>
<evidence type="ECO:0000313" key="3">
    <source>
        <dbReference type="Proteomes" id="UP000663829"/>
    </source>
</evidence>
<keyword evidence="3" id="KW-1185">Reference proteome</keyword>
<gene>
    <name evidence="1" type="ORF">GPM918_LOCUS22176</name>
    <name evidence="2" type="ORF">SRO942_LOCUS22172</name>
</gene>
<evidence type="ECO:0000313" key="1">
    <source>
        <dbReference type="EMBL" id="CAF1170874.1"/>
    </source>
</evidence>
<dbReference type="Proteomes" id="UP000681722">
    <property type="component" value="Unassembled WGS sequence"/>
</dbReference>